<dbReference type="Pfam" id="PF16672">
    <property type="entry name" value="LAMTOR5"/>
    <property type="match status" value="1"/>
</dbReference>
<accession>Q240V3</accession>
<dbReference type="HOGENOM" id="CLU_2242006_0_0_1"/>
<sequence>MQMENQINSLVDEFARENEDVKTVLILDKTGLPLNTQSGSQSQQFSKDAIPYLKFLSDHAKNLKLQQEDSDPVVTITTQNEQIVIKSYDAFTVAVKKGREVASNQ</sequence>
<dbReference type="AlphaFoldDB" id="Q240V3"/>
<evidence type="ECO:0000313" key="1">
    <source>
        <dbReference type="EMBL" id="EAS02311.2"/>
    </source>
</evidence>
<dbReference type="Proteomes" id="UP000009168">
    <property type="component" value="Unassembled WGS sequence"/>
</dbReference>
<reference evidence="2" key="1">
    <citation type="journal article" date="2006" name="PLoS Biol.">
        <title>Macronuclear genome sequence of the ciliate Tetrahymena thermophila, a model eukaryote.</title>
        <authorList>
            <person name="Eisen J.A."/>
            <person name="Coyne R.S."/>
            <person name="Wu M."/>
            <person name="Wu D."/>
            <person name="Thiagarajan M."/>
            <person name="Wortman J.R."/>
            <person name="Badger J.H."/>
            <person name="Ren Q."/>
            <person name="Amedeo P."/>
            <person name="Jones K.M."/>
            <person name="Tallon L.J."/>
            <person name="Delcher A.L."/>
            <person name="Salzberg S.L."/>
            <person name="Silva J.C."/>
            <person name="Haas B.J."/>
            <person name="Majoros W.H."/>
            <person name="Farzad M."/>
            <person name="Carlton J.M."/>
            <person name="Smith R.K. Jr."/>
            <person name="Garg J."/>
            <person name="Pearlman R.E."/>
            <person name="Karrer K.M."/>
            <person name="Sun L."/>
            <person name="Manning G."/>
            <person name="Elde N.C."/>
            <person name="Turkewitz A.P."/>
            <person name="Asai D.J."/>
            <person name="Wilkes D.E."/>
            <person name="Wang Y."/>
            <person name="Cai H."/>
            <person name="Collins K."/>
            <person name="Stewart B.A."/>
            <person name="Lee S.R."/>
            <person name="Wilamowska K."/>
            <person name="Weinberg Z."/>
            <person name="Ruzzo W.L."/>
            <person name="Wloga D."/>
            <person name="Gaertig J."/>
            <person name="Frankel J."/>
            <person name="Tsao C.-C."/>
            <person name="Gorovsky M.A."/>
            <person name="Keeling P.J."/>
            <person name="Waller R.F."/>
            <person name="Patron N.J."/>
            <person name="Cherry J.M."/>
            <person name="Stover N.A."/>
            <person name="Krieger C.J."/>
            <person name="del Toro C."/>
            <person name="Ryder H.F."/>
            <person name="Williamson S.C."/>
            <person name="Barbeau R.A."/>
            <person name="Hamilton E.P."/>
            <person name="Orias E."/>
        </authorList>
    </citation>
    <scope>NUCLEOTIDE SEQUENCE [LARGE SCALE GENOMIC DNA]</scope>
    <source>
        <strain evidence="2">SB210</strain>
    </source>
</reference>
<evidence type="ECO:0000313" key="2">
    <source>
        <dbReference type="Proteomes" id="UP000009168"/>
    </source>
</evidence>
<proteinExistence type="predicted"/>
<dbReference type="RefSeq" id="XP_001022556.2">
    <property type="nucleotide sequence ID" value="XM_001022556.3"/>
</dbReference>
<organism evidence="1 2">
    <name type="scientific">Tetrahymena thermophila (strain SB210)</name>
    <dbReference type="NCBI Taxonomy" id="312017"/>
    <lineage>
        <taxon>Eukaryota</taxon>
        <taxon>Sar</taxon>
        <taxon>Alveolata</taxon>
        <taxon>Ciliophora</taxon>
        <taxon>Intramacronucleata</taxon>
        <taxon>Oligohymenophorea</taxon>
        <taxon>Hymenostomatida</taxon>
        <taxon>Tetrahymenina</taxon>
        <taxon>Tetrahymenidae</taxon>
        <taxon>Tetrahymena</taxon>
    </lineage>
</organism>
<dbReference type="EMBL" id="GG662540">
    <property type="protein sequence ID" value="EAS02311.2"/>
    <property type="molecule type" value="Genomic_DNA"/>
</dbReference>
<dbReference type="InParanoid" id="Q240V3"/>
<dbReference type="KEGG" id="tet:TTHERM_00624300"/>
<dbReference type="GO" id="GO:0071986">
    <property type="term" value="C:Ragulator complex"/>
    <property type="evidence" value="ECO:0007669"/>
    <property type="project" value="InterPro"/>
</dbReference>
<dbReference type="Gene3D" id="3.30.450.30">
    <property type="entry name" value="Dynein light chain 2a, cytoplasmic"/>
    <property type="match status" value="1"/>
</dbReference>
<keyword evidence="2" id="KW-1185">Reference proteome</keyword>
<dbReference type="InterPro" id="IPR024135">
    <property type="entry name" value="LAMTOR5"/>
</dbReference>
<protein>
    <submittedName>
        <fullName evidence="1">Uncharacterized protein</fullName>
    </submittedName>
</protein>
<gene>
    <name evidence="1" type="ORF">TTHERM_00624300</name>
</gene>
<name>Q240V3_TETTS</name>
<dbReference type="GeneID" id="7828534"/>